<feature type="domain" description="Response regulatory" evidence="23">
    <location>
        <begin position="580"/>
        <end position="700"/>
    </location>
</feature>
<dbReference type="SUPFAM" id="SSF52172">
    <property type="entry name" value="CheY-like"/>
    <property type="match status" value="2"/>
</dbReference>
<dbReference type="GO" id="GO:0000155">
    <property type="term" value="F:phosphorelay sensor kinase activity"/>
    <property type="evidence" value="ECO:0007669"/>
    <property type="project" value="InterPro"/>
</dbReference>
<keyword evidence="13 21" id="KW-1133">Transmembrane helix</keyword>
<name>A0A2U3KW10_9FIRM</name>
<dbReference type="PROSITE" id="PS50109">
    <property type="entry name" value="HIS_KIN"/>
    <property type="match status" value="1"/>
</dbReference>
<reference evidence="26" key="1">
    <citation type="submission" date="2018-02" db="EMBL/GenBank/DDBJ databases">
        <authorList>
            <person name="Hausmann B."/>
        </authorList>
    </citation>
    <scope>NUCLEOTIDE SEQUENCE [LARGE SCALE GENOMIC DNA]</scope>
    <source>
        <strain evidence="26">Peat soil MAG SbF1</strain>
    </source>
</reference>
<dbReference type="InterPro" id="IPR004358">
    <property type="entry name" value="Sig_transdc_His_kin-like_C"/>
</dbReference>
<dbReference type="SMART" id="SM00387">
    <property type="entry name" value="HATPase_c"/>
    <property type="match status" value="1"/>
</dbReference>
<feature type="modified residue" description="4-aspartylphosphate" evidence="20">
    <location>
        <position position="777"/>
    </location>
</feature>
<evidence type="ECO:0000256" key="14">
    <source>
        <dbReference type="ARBA" id="ARBA00023012"/>
    </source>
</evidence>
<evidence type="ECO:0000256" key="15">
    <source>
        <dbReference type="ARBA" id="ARBA00023136"/>
    </source>
</evidence>
<keyword evidence="6" id="KW-1003">Cell membrane</keyword>
<proteinExistence type="inferred from homology"/>
<evidence type="ECO:0000256" key="1">
    <source>
        <dbReference type="ARBA" id="ARBA00000085"/>
    </source>
</evidence>
<evidence type="ECO:0000256" key="20">
    <source>
        <dbReference type="PROSITE-ProRule" id="PRU00169"/>
    </source>
</evidence>
<evidence type="ECO:0000256" key="21">
    <source>
        <dbReference type="SAM" id="Phobius"/>
    </source>
</evidence>
<dbReference type="Gene3D" id="3.30.565.10">
    <property type="entry name" value="Histidine kinase-like ATPase, C-terminal domain"/>
    <property type="match status" value="1"/>
</dbReference>
<dbReference type="EMBL" id="OMOF01000219">
    <property type="protein sequence ID" value="SPF43855.1"/>
    <property type="molecule type" value="Genomic_DNA"/>
</dbReference>
<feature type="transmembrane region" description="Helical" evidence="21">
    <location>
        <begin position="238"/>
        <end position="256"/>
    </location>
</feature>
<dbReference type="Gene3D" id="1.10.8.500">
    <property type="entry name" value="HAMP domain in histidine kinase"/>
    <property type="match status" value="1"/>
</dbReference>
<dbReference type="SMART" id="SM00388">
    <property type="entry name" value="HisKA"/>
    <property type="match status" value="1"/>
</dbReference>
<dbReference type="Pfam" id="PF00672">
    <property type="entry name" value="HAMP"/>
    <property type="match status" value="1"/>
</dbReference>
<dbReference type="FunFam" id="1.10.287.130:FF:000002">
    <property type="entry name" value="Two-component osmosensing histidine kinase"/>
    <property type="match status" value="1"/>
</dbReference>
<evidence type="ECO:0000259" key="22">
    <source>
        <dbReference type="PROSITE" id="PS50109"/>
    </source>
</evidence>
<dbReference type="Gene3D" id="3.40.50.2300">
    <property type="match status" value="2"/>
</dbReference>
<gene>
    <name evidence="25" type="ORF">SBF1_2960003</name>
</gene>
<comment type="function">
    <text evidence="16">May play the central regulatory role in sporulation. It may be an element of the effector pathway responsible for the activation of sporulation genes in response to nutritional stress. Spo0A may act in concert with spo0H (a sigma factor) to control the expression of some genes that are critical to the sporulation process.</text>
</comment>
<feature type="domain" description="Histidine kinase" evidence="22">
    <location>
        <begin position="337"/>
        <end position="558"/>
    </location>
</feature>
<dbReference type="SMART" id="SM00304">
    <property type="entry name" value="HAMP"/>
    <property type="match status" value="1"/>
</dbReference>
<evidence type="ECO:0000256" key="16">
    <source>
        <dbReference type="ARBA" id="ARBA00024867"/>
    </source>
</evidence>
<evidence type="ECO:0000256" key="6">
    <source>
        <dbReference type="ARBA" id="ARBA00022475"/>
    </source>
</evidence>
<dbReference type="InterPro" id="IPR033479">
    <property type="entry name" value="dCache_1"/>
</dbReference>
<keyword evidence="8" id="KW-0808">Transferase</keyword>
<dbReference type="InterPro" id="IPR003594">
    <property type="entry name" value="HATPase_dom"/>
</dbReference>
<dbReference type="SMART" id="SM00448">
    <property type="entry name" value="REC"/>
    <property type="match status" value="2"/>
</dbReference>
<evidence type="ECO:0000256" key="2">
    <source>
        <dbReference type="ARBA" id="ARBA00004651"/>
    </source>
</evidence>
<evidence type="ECO:0000256" key="7">
    <source>
        <dbReference type="ARBA" id="ARBA00022553"/>
    </source>
</evidence>
<comment type="subcellular location">
    <subcellularLocation>
        <location evidence="2">Cell membrane</location>
        <topology evidence="2">Multi-pass membrane protein</topology>
    </subcellularLocation>
</comment>
<evidence type="ECO:0000256" key="13">
    <source>
        <dbReference type="ARBA" id="ARBA00022989"/>
    </source>
</evidence>
<dbReference type="InterPro" id="IPR003661">
    <property type="entry name" value="HisK_dim/P_dom"/>
</dbReference>
<dbReference type="GO" id="GO:0005524">
    <property type="term" value="F:ATP binding"/>
    <property type="evidence" value="ECO:0007669"/>
    <property type="project" value="UniProtKB-KW"/>
</dbReference>
<dbReference type="SUPFAM" id="SSF47384">
    <property type="entry name" value="Homodimeric domain of signal transducing histidine kinase"/>
    <property type="match status" value="1"/>
</dbReference>
<evidence type="ECO:0000256" key="18">
    <source>
        <dbReference type="ARBA" id="ARBA00068150"/>
    </source>
</evidence>
<dbReference type="CDD" id="cd00082">
    <property type="entry name" value="HisKA"/>
    <property type="match status" value="1"/>
</dbReference>
<dbReference type="PRINTS" id="PR00344">
    <property type="entry name" value="BCTRLSENSOR"/>
</dbReference>
<sequence>MEEVEGLIANLSSIEDIKDVLTNDGNGTSDFERLARQAKIGYLLSSYTNLKGLISIDIYSLKGEHYHVGDTLDVQQINVEAKENLYNEALNSGNSILWEGVEDNINLKSKNKKVIVIAKVLKRIDPNTFTEKPIGLLIINYDIDVFYNHFTSTYKDTEYMILDSKNRIAYHPDKTKIGSNPGELLKNLKSNSGSFNTNVEGENKLVLFDKSNKNSWTILALISEKGISDKVKNIGNDTILFLIVAFFFVFIFALVISKKIVRPIKRITNSFKEIQKGTINFETRLQATSNDEIGELCKWFNEFIQGLELKRKTELELREAKEAAETANIAKSQFLANMSHEIRTPMNGIIGYIELLSDMRLEREQAGYLAEVKASTDALLLLINEILDYSKIEAGMLLIENIPFNLHSLVEEAVSLFSPKAQGKGIEIVSYIATGVPRGVQGDPGRLRQVLNNLIGNAVKFTDKGEVAVNVRVLKESIEKVLLEIEIQDTGIGISEEDKRKLFQVFMQGDASTTRKYEGTGLGLAISKKIIELIGGTIEVVSQLDKGSQFIITFELEKGQLKDEEQKLKPHKPNSLNKLIVMIVDDNESTRMIFREYLGETGCKIISSKNGLEGLEILKGLTSASLPQIILVDYMMPGMSGYEFGKQLLSDERFKDIRLILITSAAQKGDAKLVQTLGFSGYLSKPVRKMELINIISSVAALEPQETMENLVTRHSIIEEHRPSTNINILLVEDMLANQRLEMLMLKKLGYSVELAINGEQAVKICNDKKYGLILMDCQMPVMDGYEATDQIKKTSSLNKNTIIIAMTAHAMEGDREKCIAAGMDDYISKPVTMALLEKVLEKYLNGERLDTL</sequence>
<evidence type="ECO:0000313" key="25">
    <source>
        <dbReference type="EMBL" id="SPF43855.1"/>
    </source>
</evidence>
<dbReference type="InterPro" id="IPR036097">
    <property type="entry name" value="HisK_dim/P_sf"/>
</dbReference>
<dbReference type="EC" id="2.7.13.3" evidence="4"/>
<feature type="modified residue" description="4-aspartylphosphate" evidence="20">
    <location>
        <position position="633"/>
    </location>
</feature>
<dbReference type="InterPro" id="IPR036890">
    <property type="entry name" value="HATPase_C_sf"/>
</dbReference>
<evidence type="ECO:0000313" key="26">
    <source>
        <dbReference type="Proteomes" id="UP000238916"/>
    </source>
</evidence>
<dbReference type="CDD" id="cd16922">
    <property type="entry name" value="HATPase_EvgS-ArcB-TorS-like"/>
    <property type="match status" value="1"/>
</dbReference>
<evidence type="ECO:0000256" key="11">
    <source>
        <dbReference type="ARBA" id="ARBA00022777"/>
    </source>
</evidence>
<dbReference type="SUPFAM" id="SSF158472">
    <property type="entry name" value="HAMP domain-like"/>
    <property type="match status" value="1"/>
</dbReference>
<keyword evidence="9 21" id="KW-0812">Transmembrane</keyword>
<dbReference type="AlphaFoldDB" id="A0A2U3KW10"/>
<dbReference type="PROSITE" id="PS50110">
    <property type="entry name" value="RESPONSE_REGULATORY"/>
    <property type="match status" value="2"/>
</dbReference>
<dbReference type="Gene3D" id="1.10.287.130">
    <property type="match status" value="1"/>
</dbReference>
<feature type="domain" description="Response regulatory" evidence="23">
    <location>
        <begin position="728"/>
        <end position="845"/>
    </location>
</feature>
<dbReference type="Pfam" id="PF02743">
    <property type="entry name" value="dCache_1"/>
    <property type="match status" value="1"/>
</dbReference>
<dbReference type="PANTHER" id="PTHR45339">
    <property type="entry name" value="HYBRID SIGNAL TRANSDUCTION HISTIDINE KINASE J"/>
    <property type="match status" value="1"/>
</dbReference>
<protein>
    <recommendedName>
        <fullName evidence="19">Circadian input-output histidine kinase CikA</fullName>
        <ecNumber evidence="4">2.7.13.3</ecNumber>
    </recommendedName>
    <alternativeName>
        <fullName evidence="18">Sensory/regulatory protein RpfC</fullName>
    </alternativeName>
    <alternativeName>
        <fullName evidence="5">Stage 0 sporulation protein A homolog</fullName>
    </alternativeName>
</protein>
<accession>A0A2U3KW10</accession>
<keyword evidence="15 21" id="KW-0472">Membrane</keyword>
<dbReference type="Pfam" id="PF00072">
    <property type="entry name" value="Response_reg"/>
    <property type="match status" value="2"/>
</dbReference>
<dbReference type="FunFam" id="3.30.565.10:FF:000010">
    <property type="entry name" value="Sensor histidine kinase RcsC"/>
    <property type="match status" value="1"/>
</dbReference>
<dbReference type="CDD" id="cd17546">
    <property type="entry name" value="REC_hyHK_CKI1_RcsC-like"/>
    <property type="match status" value="1"/>
</dbReference>
<dbReference type="PANTHER" id="PTHR45339:SF5">
    <property type="entry name" value="HISTIDINE KINASE"/>
    <property type="match status" value="1"/>
</dbReference>
<evidence type="ECO:0000256" key="4">
    <source>
        <dbReference type="ARBA" id="ARBA00012438"/>
    </source>
</evidence>
<comment type="subunit">
    <text evidence="17">At low DSF concentrations, interacts with RpfF.</text>
</comment>
<dbReference type="Pfam" id="PF00512">
    <property type="entry name" value="HisKA"/>
    <property type="match status" value="1"/>
</dbReference>
<dbReference type="InterPro" id="IPR001789">
    <property type="entry name" value="Sig_transdc_resp-reg_receiver"/>
</dbReference>
<dbReference type="InterPro" id="IPR005467">
    <property type="entry name" value="His_kinase_dom"/>
</dbReference>
<evidence type="ECO:0000256" key="8">
    <source>
        <dbReference type="ARBA" id="ARBA00022679"/>
    </source>
</evidence>
<comment type="catalytic activity">
    <reaction evidence="1">
        <text>ATP + protein L-histidine = ADP + protein N-phospho-L-histidine.</text>
        <dbReference type="EC" id="2.7.13.3"/>
    </reaction>
</comment>
<dbReference type="CDD" id="cd06225">
    <property type="entry name" value="HAMP"/>
    <property type="match status" value="1"/>
</dbReference>
<organism evidence="25 26">
    <name type="scientific">Candidatus Desulfosporosinus infrequens</name>
    <dbReference type="NCBI Taxonomy" id="2043169"/>
    <lineage>
        <taxon>Bacteria</taxon>
        <taxon>Bacillati</taxon>
        <taxon>Bacillota</taxon>
        <taxon>Clostridia</taxon>
        <taxon>Eubacteriales</taxon>
        <taxon>Desulfitobacteriaceae</taxon>
        <taxon>Desulfosporosinus</taxon>
    </lineage>
</organism>
<feature type="domain" description="HAMP" evidence="24">
    <location>
        <begin position="258"/>
        <end position="312"/>
    </location>
</feature>
<evidence type="ECO:0000259" key="24">
    <source>
        <dbReference type="PROSITE" id="PS50885"/>
    </source>
</evidence>
<dbReference type="Gene3D" id="3.30.450.20">
    <property type="entry name" value="PAS domain"/>
    <property type="match status" value="1"/>
</dbReference>
<evidence type="ECO:0000256" key="10">
    <source>
        <dbReference type="ARBA" id="ARBA00022741"/>
    </source>
</evidence>
<dbReference type="PROSITE" id="PS50885">
    <property type="entry name" value="HAMP"/>
    <property type="match status" value="1"/>
</dbReference>
<keyword evidence="14" id="KW-0902">Two-component regulatory system</keyword>
<evidence type="ECO:0000256" key="17">
    <source>
        <dbReference type="ARBA" id="ARBA00064003"/>
    </source>
</evidence>
<keyword evidence="7 20" id="KW-0597">Phosphoprotein</keyword>
<dbReference type="Pfam" id="PF02518">
    <property type="entry name" value="HATPase_c"/>
    <property type="match status" value="1"/>
</dbReference>
<dbReference type="Proteomes" id="UP000238916">
    <property type="component" value="Unassembled WGS sequence"/>
</dbReference>
<dbReference type="InterPro" id="IPR003660">
    <property type="entry name" value="HAMP_dom"/>
</dbReference>
<keyword evidence="11 25" id="KW-0418">Kinase</keyword>
<evidence type="ECO:0000256" key="12">
    <source>
        <dbReference type="ARBA" id="ARBA00022840"/>
    </source>
</evidence>
<comment type="similarity">
    <text evidence="3">In the N-terminal section; belongs to the phytochrome family.</text>
</comment>
<evidence type="ECO:0000256" key="5">
    <source>
        <dbReference type="ARBA" id="ARBA00018672"/>
    </source>
</evidence>
<evidence type="ECO:0000256" key="19">
    <source>
        <dbReference type="ARBA" id="ARBA00074306"/>
    </source>
</evidence>
<evidence type="ECO:0000259" key="23">
    <source>
        <dbReference type="PROSITE" id="PS50110"/>
    </source>
</evidence>
<keyword evidence="12" id="KW-0067">ATP-binding</keyword>
<dbReference type="GO" id="GO:0005886">
    <property type="term" value="C:plasma membrane"/>
    <property type="evidence" value="ECO:0007669"/>
    <property type="project" value="UniProtKB-SubCell"/>
</dbReference>
<dbReference type="SUPFAM" id="SSF55874">
    <property type="entry name" value="ATPase domain of HSP90 chaperone/DNA topoisomerase II/histidine kinase"/>
    <property type="match status" value="1"/>
</dbReference>
<evidence type="ECO:0000256" key="9">
    <source>
        <dbReference type="ARBA" id="ARBA00022692"/>
    </source>
</evidence>
<keyword evidence="10" id="KW-0547">Nucleotide-binding</keyword>
<evidence type="ECO:0000256" key="3">
    <source>
        <dbReference type="ARBA" id="ARBA00006402"/>
    </source>
</evidence>
<dbReference type="InterPro" id="IPR011006">
    <property type="entry name" value="CheY-like_superfamily"/>
</dbReference>